<reference evidence="1" key="1">
    <citation type="submission" date="2019-11" db="EMBL/GenBank/DDBJ databases">
        <title>The nuclear and mitochondrial genomes of Frieseomelitta varia - a highly eusocial stingless bee (Meliponini) with a permanently sterile worker caste.</title>
        <authorList>
            <person name="Freitas F.C.P."/>
            <person name="Lourenco A.P."/>
            <person name="Nunes F.M.F."/>
            <person name="Paschoal A.R."/>
            <person name="Abreu F.C.P."/>
            <person name="Barbin F.O."/>
            <person name="Bataglia L."/>
            <person name="Cardoso-Junior C.A.M."/>
            <person name="Cervoni M.S."/>
            <person name="Silva S.R."/>
            <person name="Dalarmi F."/>
            <person name="Del Lama M.A."/>
            <person name="Depintor T.S."/>
            <person name="Ferreira K.M."/>
            <person name="Goria P.S."/>
            <person name="Jaskot M.C."/>
            <person name="Lago D.C."/>
            <person name="Luna-Lucena D."/>
            <person name="Moda L.M."/>
            <person name="Nascimento L."/>
            <person name="Pedrino M."/>
            <person name="Rabico F.O."/>
            <person name="Sanches F.C."/>
            <person name="Santos D.E."/>
            <person name="Santos C.G."/>
            <person name="Vieira J."/>
            <person name="Lopes T.F."/>
            <person name="Barchuk A.R."/>
            <person name="Hartfelder K."/>
            <person name="Simoes Z.L.P."/>
            <person name="Bitondi M.M.G."/>
            <person name="Pinheiro D.G."/>
        </authorList>
    </citation>
    <scope>NUCLEOTIDE SEQUENCE</scope>
    <source>
        <strain evidence="1">USP_RPSP 00005682</strain>
        <tissue evidence="1">Whole individual</tissue>
    </source>
</reference>
<sequence>MAMRRKSQMQTLGANNIYGVAGNPLGIQGRPSRSSQISVKDVFEGHANSAYEPDENTGSSLRLHNLGQSEQQLIKGVSRGTNNGSHLLLSATAMESNFRLKLHRGAI</sequence>
<name>A0A833SMF1_9HYME</name>
<evidence type="ECO:0000313" key="2">
    <source>
        <dbReference type="Proteomes" id="UP000655588"/>
    </source>
</evidence>
<gene>
    <name evidence="1" type="ORF">E2986_05410</name>
</gene>
<proteinExistence type="predicted"/>
<organism evidence="1 2">
    <name type="scientific">Frieseomelitta varia</name>
    <dbReference type="NCBI Taxonomy" id="561572"/>
    <lineage>
        <taxon>Eukaryota</taxon>
        <taxon>Metazoa</taxon>
        <taxon>Ecdysozoa</taxon>
        <taxon>Arthropoda</taxon>
        <taxon>Hexapoda</taxon>
        <taxon>Insecta</taxon>
        <taxon>Pterygota</taxon>
        <taxon>Neoptera</taxon>
        <taxon>Endopterygota</taxon>
        <taxon>Hymenoptera</taxon>
        <taxon>Apocrita</taxon>
        <taxon>Aculeata</taxon>
        <taxon>Apoidea</taxon>
        <taxon>Anthophila</taxon>
        <taxon>Apidae</taxon>
        <taxon>Frieseomelitta</taxon>
    </lineage>
</organism>
<dbReference type="Proteomes" id="UP000655588">
    <property type="component" value="Unassembled WGS sequence"/>
</dbReference>
<evidence type="ECO:0000313" key="1">
    <source>
        <dbReference type="EMBL" id="KAF3429513.1"/>
    </source>
</evidence>
<comment type="caution">
    <text evidence="1">The sequence shown here is derived from an EMBL/GenBank/DDBJ whole genome shotgun (WGS) entry which is preliminary data.</text>
</comment>
<keyword evidence="2" id="KW-1185">Reference proteome</keyword>
<dbReference type="EMBL" id="WNWW01000160">
    <property type="protein sequence ID" value="KAF3429513.1"/>
    <property type="molecule type" value="Genomic_DNA"/>
</dbReference>
<protein>
    <submittedName>
        <fullName evidence="1">Uncharacterized protein</fullName>
    </submittedName>
</protein>
<accession>A0A833SMF1</accession>
<dbReference type="AlphaFoldDB" id="A0A833SMF1"/>